<evidence type="ECO:0000313" key="1">
    <source>
        <dbReference type="EMBL" id="KIC95343.1"/>
    </source>
</evidence>
<organism evidence="1 2">
    <name type="scientific">Flavihumibacter solisilvae</name>
    <dbReference type="NCBI Taxonomy" id="1349421"/>
    <lineage>
        <taxon>Bacteria</taxon>
        <taxon>Pseudomonadati</taxon>
        <taxon>Bacteroidota</taxon>
        <taxon>Chitinophagia</taxon>
        <taxon>Chitinophagales</taxon>
        <taxon>Chitinophagaceae</taxon>
        <taxon>Flavihumibacter</taxon>
    </lineage>
</organism>
<reference evidence="1 2" key="1">
    <citation type="submission" date="2014-11" db="EMBL/GenBank/DDBJ databases">
        <title>Genome sequence of Flavihumibacter solisilvae 3-3.</title>
        <authorList>
            <person name="Zhou G."/>
            <person name="Li M."/>
            <person name="Wang G."/>
        </authorList>
    </citation>
    <scope>NUCLEOTIDE SEQUENCE [LARGE SCALE GENOMIC DNA]</scope>
    <source>
        <strain evidence="1 2">3-3</strain>
    </source>
</reference>
<dbReference type="Proteomes" id="UP000031408">
    <property type="component" value="Unassembled WGS sequence"/>
</dbReference>
<dbReference type="AlphaFoldDB" id="A0A0C1LIX4"/>
<accession>A0A0C1LIX4</accession>
<sequence>MEWLKAGLGPLEKLISFLQKKADTNDVQKKQVLRELQQNLNVFKNGYLNSFGDDTLIVHLSNEAIKAAVVANFSFAKLKAGKIEPYHITDERNRRYQGWTIEQLFDKIDEKIEEMKTLQKMNGGSVANLRNNTSLTLSNLYYRLKLAAEFIRSDVK</sequence>
<dbReference type="OrthoDB" id="1357546at2"/>
<dbReference type="RefSeq" id="WP_039138414.1">
    <property type="nucleotide sequence ID" value="NZ_JSVC01000007.1"/>
</dbReference>
<proteinExistence type="predicted"/>
<dbReference type="EMBL" id="JSVC01000007">
    <property type="protein sequence ID" value="KIC95343.1"/>
    <property type="molecule type" value="Genomic_DNA"/>
</dbReference>
<protein>
    <submittedName>
        <fullName evidence="1">Uncharacterized protein</fullName>
    </submittedName>
</protein>
<name>A0A0C1LIX4_9BACT</name>
<gene>
    <name evidence="1" type="ORF">OI18_07020</name>
</gene>
<dbReference type="STRING" id="1349421.OI18_07020"/>
<comment type="caution">
    <text evidence="1">The sequence shown here is derived from an EMBL/GenBank/DDBJ whole genome shotgun (WGS) entry which is preliminary data.</text>
</comment>
<keyword evidence="2" id="KW-1185">Reference proteome</keyword>
<evidence type="ECO:0000313" key="2">
    <source>
        <dbReference type="Proteomes" id="UP000031408"/>
    </source>
</evidence>